<sequence>MKSRESWNVVNYPQERPLDWPFVKNFFGYLF</sequence>
<evidence type="ECO:0000313" key="1">
    <source>
        <dbReference type="EMBL" id="MBX53238.1"/>
    </source>
</evidence>
<dbReference type="AlphaFoldDB" id="A0A2P2PER8"/>
<protein>
    <submittedName>
        <fullName evidence="1">Uncharacterized protein</fullName>
    </submittedName>
</protein>
<dbReference type="EMBL" id="GGEC01072754">
    <property type="protein sequence ID" value="MBX53238.1"/>
    <property type="molecule type" value="Transcribed_RNA"/>
</dbReference>
<reference evidence="1" key="1">
    <citation type="submission" date="2018-02" db="EMBL/GenBank/DDBJ databases">
        <title>Rhizophora mucronata_Transcriptome.</title>
        <authorList>
            <person name="Meera S.P."/>
            <person name="Sreeshan A."/>
            <person name="Augustine A."/>
        </authorList>
    </citation>
    <scope>NUCLEOTIDE SEQUENCE</scope>
    <source>
        <tissue evidence="1">Leaf</tissue>
    </source>
</reference>
<organism evidence="1">
    <name type="scientific">Rhizophora mucronata</name>
    <name type="common">Asiatic mangrove</name>
    <dbReference type="NCBI Taxonomy" id="61149"/>
    <lineage>
        <taxon>Eukaryota</taxon>
        <taxon>Viridiplantae</taxon>
        <taxon>Streptophyta</taxon>
        <taxon>Embryophyta</taxon>
        <taxon>Tracheophyta</taxon>
        <taxon>Spermatophyta</taxon>
        <taxon>Magnoliopsida</taxon>
        <taxon>eudicotyledons</taxon>
        <taxon>Gunneridae</taxon>
        <taxon>Pentapetalae</taxon>
        <taxon>rosids</taxon>
        <taxon>fabids</taxon>
        <taxon>Malpighiales</taxon>
        <taxon>Rhizophoraceae</taxon>
        <taxon>Rhizophora</taxon>
    </lineage>
</organism>
<name>A0A2P2PER8_RHIMU</name>
<accession>A0A2P2PER8</accession>
<proteinExistence type="predicted"/>